<dbReference type="Pfam" id="PF02602">
    <property type="entry name" value="HEM4"/>
    <property type="match status" value="1"/>
</dbReference>
<dbReference type="NCBIfam" id="NF004790">
    <property type="entry name" value="PRK06136.1"/>
    <property type="match status" value="1"/>
</dbReference>
<dbReference type="GO" id="GO:0032259">
    <property type="term" value="P:methylation"/>
    <property type="evidence" value="ECO:0007669"/>
    <property type="project" value="UniProtKB-KW"/>
</dbReference>
<evidence type="ECO:0000256" key="1">
    <source>
        <dbReference type="ARBA" id="ARBA00005879"/>
    </source>
</evidence>
<dbReference type="InterPro" id="IPR050161">
    <property type="entry name" value="Siro_Cobalamin_biosynth"/>
</dbReference>
<evidence type="ECO:0000256" key="6">
    <source>
        <dbReference type="ARBA" id="ARBA00022691"/>
    </source>
</evidence>
<keyword evidence="7" id="KW-0627">Porphyrin biosynthesis</keyword>
<dbReference type="PROSITE" id="PS00840">
    <property type="entry name" value="SUMT_2"/>
    <property type="match status" value="1"/>
</dbReference>
<keyword evidence="6" id="KW-0949">S-adenosyl-L-methionine</keyword>
<proteinExistence type="inferred from homology"/>
<sequence>MERHSSEIGIVYLVGAGPGDVGLITVKGLNCLQEADVVVYDRLSSPQLLRYMKQGARKIYVGKLPDRHAMKQADINQLLADLAQEGNKVVRLKGGDPCVFGRVGEEVAVLKQHGVPYEIVPGVTSAVAVPAYAGIPVTHRDYASSFCVVTGHENPDKLDEFIAWEQMTQSAGTLLFLMGIGKLRVIAERLMSHGRAADTPVALVRWGTRAEQRTLVGTLVTIADEAERARFESPAVIVVGDVVKLREQLAWAEERPLFGKRVLVTRSRSQASELVKPIEQLGGETYEYPVIEMRAPVSLGKQQAIHQAFIHAQQYQWLVLTSVNGVKYWFQHLQEQGQDIRQWANVRIVTVGPKTAEALREYGVQPDVSAAQYSQEGVWDALRPLISPEERVLLARGDLARPWLKEMLQQHGLLVDEVDLYETVLPEYDDPYLVELLEENAIHLITFTSSSTVTNLIAALERMGVPDPVAKLSGAQVVCIGEITARTARDAGLQVAAVAERSTISSMVDELCRLSSADKAHIHIQGGC</sequence>
<accession>A0A383R7A4</accession>
<dbReference type="SUPFAM" id="SSF69618">
    <property type="entry name" value="HemD-like"/>
    <property type="match status" value="1"/>
</dbReference>
<dbReference type="FunFam" id="3.40.1010.10:FF:000001">
    <property type="entry name" value="Siroheme synthase"/>
    <property type="match status" value="1"/>
</dbReference>
<dbReference type="InterPro" id="IPR003754">
    <property type="entry name" value="4pyrrol_synth_uPrphyn_synth"/>
</dbReference>
<dbReference type="GO" id="GO:0019354">
    <property type="term" value="P:siroheme biosynthetic process"/>
    <property type="evidence" value="ECO:0007669"/>
    <property type="project" value="InterPro"/>
</dbReference>
<evidence type="ECO:0000259" key="11">
    <source>
        <dbReference type="Pfam" id="PF02602"/>
    </source>
</evidence>
<dbReference type="Gene3D" id="3.40.1010.10">
    <property type="entry name" value="Cobalt-precorrin-4 Transmethylase, Domain 1"/>
    <property type="match status" value="1"/>
</dbReference>
<dbReference type="PROSITE" id="PS00839">
    <property type="entry name" value="SUMT_1"/>
    <property type="match status" value="1"/>
</dbReference>
<dbReference type="InterPro" id="IPR014776">
    <property type="entry name" value="4pyrrole_Mease_sub2"/>
</dbReference>
<reference evidence="13" key="1">
    <citation type="submission" date="2018-08" db="EMBL/GenBank/DDBJ databases">
        <authorList>
            <person name="Chevrot R."/>
        </authorList>
    </citation>
    <scope>NUCLEOTIDE SEQUENCE [LARGE SCALE GENOMIC DNA]</scope>
</reference>
<feature type="domain" description="Tetrapyrrole biosynthesis uroporphyrinogen III synthase" evidence="11">
    <location>
        <begin position="273"/>
        <end position="508"/>
    </location>
</feature>
<dbReference type="Gene3D" id="3.30.950.10">
    <property type="entry name" value="Methyltransferase, Cobalt-precorrin-4 Transmethylase, Domain 2"/>
    <property type="match status" value="1"/>
</dbReference>
<dbReference type="InterPro" id="IPR000878">
    <property type="entry name" value="4pyrrol_Mease"/>
</dbReference>
<dbReference type="InterPro" id="IPR014777">
    <property type="entry name" value="4pyrrole_Mease_sub1"/>
</dbReference>
<evidence type="ECO:0000256" key="5">
    <source>
        <dbReference type="ARBA" id="ARBA00022679"/>
    </source>
</evidence>
<dbReference type="PANTHER" id="PTHR45790">
    <property type="entry name" value="SIROHEME SYNTHASE-RELATED"/>
    <property type="match status" value="1"/>
</dbReference>
<gene>
    <name evidence="12" type="ORF">PBLR_10636</name>
</gene>
<evidence type="ECO:0000256" key="4">
    <source>
        <dbReference type="ARBA" id="ARBA00022603"/>
    </source>
</evidence>
<dbReference type="GO" id="GO:0004852">
    <property type="term" value="F:uroporphyrinogen-III synthase activity"/>
    <property type="evidence" value="ECO:0007669"/>
    <property type="project" value="InterPro"/>
</dbReference>
<dbReference type="InterPro" id="IPR036108">
    <property type="entry name" value="4pyrrol_syn_uPrphyn_synt_sf"/>
</dbReference>
<keyword evidence="4 9" id="KW-0489">Methyltransferase</keyword>
<protein>
    <recommendedName>
        <fullName evidence="3">Uroporphyrinogen-III C-methyltransferase</fullName>
        <ecNumber evidence="2">2.1.1.107</ecNumber>
    </recommendedName>
    <alternativeName>
        <fullName evidence="8">Uroporphyrinogen III methylase</fullName>
    </alternativeName>
</protein>
<dbReference type="FunFam" id="3.30.950.10:FF:000001">
    <property type="entry name" value="Siroheme synthase"/>
    <property type="match status" value="1"/>
</dbReference>
<dbReference type="InterPro" id="IPR003043">
    <property type="entry name" value="Uropor_MeTrfase_CS"/>
</dbReference>
<dbReference type="InterPro" id="IPR035996">
    <property type="entry name" value="4pyrrol_Methylase_sf"/>
</dbReference>
<evidence type="ECO:0000313" key="13">
    <source>
        <dbReference type="Proteomes" id="UP000304148"/>
    </source>
</evidence>
<dbReference type="RefSeq" id="WP_138184647.1">
    <property type="nucleotide sequence ID" value="NZ_LS992241.1"/>
</dbReference>
<dbReference type="CDD" id="cd06578">
    <property type="entry name" value="HemD"/>
    <property type="match status" value="1"/>
</dbReference>
<evidence type="ECO:0000256" key="3">
    <source>
        <dbReference type="ARBA" id="ARBA00018323"/>
    </source>
</evidence>
<dbReference type="CDD" id="cd11642">
    <property type="entry name" value="SUMT"/>
    <property type="match status" value="1"/>
</dbReference>
<evidence type="ECO:0000256" key="2">
    <source>
        <dbReference type="ARBA" id="ARBA00012162"/>
    </source>
</evidence>
<dbReference type="Pfam" id="PF00590">
    <property type="entry name" value="TP_methylase"/>
    <property type="match status" value="1"/>
</dbReference>
<comment type="similarity">
    <text evidence="1 9">Belongs to the precorrin methyltransferase family.</text>
</comment>
<dbReference type="AlphaFoldDB" id="A0A383R7A4"/>
<organism evidence="12 13">
    <name type="scientific">Paenibacillus alvei</name>
    <name type="common">Bacillus alvei</name>
    <dbReference type="NCBI Taxonomy" id="44250"/>
    <lineage>
        <taxon>Bacteria</taxon>
        <taxon>Bacillati</taxon>
        <taxon>Bacillota</taxon>
        <taxon>Bacilli</taxon>
        <taxon>Bacillales</taxon>
        <taxon>Paenibacillaceae</taxon>
        <taxon>Paenibacillus</taxon>
    </lineage>
</organism>
<dbReference type="PANTHER" id="PTHR45790:SF3">
    <property type="entry name" value="S-ADENOSYL-L-METHIONINE-DEPENDENT UROPORPHYRINOGEN III METHYLTRANSFERASE, CHLOROPLASTIC"/>
    <property type="match status" value="1"/>
</dbReference>
<dbReference type="Gene3D" id="3.40.50.10090">
    <property type="match status" value="2"/>
</dbReference>
<feature type="domain" description="Tetrapyrrole methylase" evidence="10">
    <location>
        <begin position="11"/>
        <end position="221"/>
    </location>
</feature>
<evidence type="ECO:0000259" key="10">
    <source>
        <dbReference type="Pfam" id="PF00590"/>
    </source>
</evidence>
<dbReference type="InterPro" id="IPR006366">
    <property type="entry name" value="CobA/CysG_C"/>
</dbReference>
<evidence type="ECO:0000313" key="12">
    <source>
        <dbReference type="EMBL" id="SYX82216.1"/>
    </source>
</evidence>
<dbReference type="GO" id="GO:0004851">
    <property type="term" value="F:uroporphyrin-III C-methyltransferase activity"/>
    <property type="evidence" value="ECO:0007669"/>
    <property type="project" value="UniProtKB-EC"/>
</dbReference>
<dbReference type="EC" id="2.1.1.107" evidence="2"/>
<dbReference type="EMBL" id="LS992241">
    <property type="protein sequence ID" value="SYX82216.1"/>
    <property type="molecule type" value="Genomic_DNA"/>
</dbReference>
<evidence type="ECO:0000256" key="9">
    <source>
        <dbReference type="RuleBase" id="RU003960"/>
    </source>
</evidence>
<dbReference type="SUPFAM" id="SSF53790">
    <property type="entry name" value="Tetrapyrrole methylase"/>
    <property type="match status" value="1"/>
</dbReference>
<dbReference type="Proteomes" id="UP000304148">
    <property type="component" value="Chromosome"/>
</dbReference>
<dbReference type="NCBIfam" id="TIGR01469">
    <property type="entry name" value="cobA_cysG_Cterm"/>
    <property type="match status" value="1"/>
</dbReference>
<keyword evidence="5 9" id="KW-0808">Transferase</keyword>
<evidence type="ECO:0000256" key="7">
    <source>
        <dbReference type="ARBA" id="ARBA00023244"/>
    </source>
</evidence>
<name>A0A383R7A4_PAEAL</name>
<evidence type="ECO:0000256" key="8">
    <source>
        <dbReference type="ARBA" id="ARBA00079776"/>
    </source>
</evidence>